<feature type="transmembrane region" description="Helical" evidence="3">
    <location>
        <begin position="33"/>
        <end position="52"/>
    </location>
</feature>
<protein>
    <recommendedName>
        <fullName evidence="2">Biotin transporter</fullName>
    </recommendedName>
</protein>
<comment type="caution">
    <text evidence="4">The sequence shown here is derived from an EMBL/GenBank/DDBJ whole genome shotgun (WGS) entry which is preliminary data.</text>
</comment>
<keyword evidence="5" id="KW-1185">Reference proteome</keyword>
<keyword evidence="3" id="KW-0812">Transmembrane</keyword>
<dbReference type="InterPro" id="IPR003784">
    <property type="entry name" value="BioY"/>
</dbReference>
<comment type="subcellular location">
    <subcellularLocation>
        <location evidence="2">Cell membrane</location>
        <topology evidence="2">Multi-pass membrane protein</topology>
    </subcellularLocation>
</comment>
<keyword evidence="2" id="KW-1003">Cell membrane</keyword>
<dbReference type="PANTHER" id="PTHR34295">
    <property type="entry name" value="BIOTIN TRANSPORTER BIOY"/>
    <property type="match status" value="1"/>
</dbReference>
<dbReference type="RefSeq" id="WP_163227250.1">
    <property type="nucleotide sequence ID" value="NZ_VYSG01000001.1"/>
</dbReference>
<name>A0A6I5NED1_9BIFI</name>
<dbReference type="GO" id="GO:0005886">
    <property type="term" value="C:plasma membrane"/>
    <property type="evidence" value="ECO:0007669"/>
    <property type="project" value="UniProtKB-SubCell"/>
</dbReference>
<dbReference type="PIRSF" id="PIRSF016661">
    <property type="entry name" value="BioY"/>
    <property type="match status" value="1"/>
</dbReference>
<dbReference type="GO" id="GO:0015225">
    <property type="term" value="F:biotin transmembrane transporter activity"/>
    <property type="evidence" value="ECO:0007669"/>
    <property type="project" value="UniProtKB-UniRule"/>
</dbReference>
<keyword evidence="2" id="KW-0813">Transport</keyword>
<keyword evidence="2 3" id="KW-0472">Membrane</keyword>
<evidence type="ECO:0000256" key="1">
    <source>
        <dbReference type="ARBA" id="ARBA00010692"/>
    </source>
</evidence>
<evidence type="ECO:0000256" key="2">
    <source>
        <dbReference type="PIRNR" id="PIRNR016661"/>
    </source>
</evidence>
<dbReference type="Gene3D" id="1.10.1760.20">
    <property type="match status" value="1"/>
</dbReference>
<feature type="transmembrane region" description="Helical" evidence="3">
    <location>
        <begin position="58"/>
        <end position="75"/>
    </location>
</feature>
<reference evidence="4 5" key="1">
    <citation type="submission" date="2019-09" db="EMBL/GenBank/DDBJ databases">
        <title>Phylogenetic characterization of a novel taxon of the genus Bifidobacterium: Bifidobacterium choloepi sp. nov.</title>
        <authorList>
            <person name="Modesto M."/>
            <person name="Satti M."/>
        </authorList>
    </citation>
    <scope>NUCLEOTIDE SEQUENCE [LARGE SCALE GENOMIC DNA]</scope>
    <source>
        <strain evidence="4 5">BRDM6</strain>
    </source>
</reference>
<gene>
    <name evidence="4" type="ORF">F6S87_03630</name>
</gene>
<feature type="transmembrane region" description="Helical" evidence="3">
    <location>
        <begin position="80"/>
        <end position="99"/>
    </location>
</feature>
<evidence type="ECO:0000256" key="3">
    <source>
        <dbReference type="SAM" id="Phobius"/>
    </source>
</evidence>
<proteinExistence type="inferred from homology"/>
<organism evidence="4 5">
    <name type="scientific">Bifidobacterium choloepi</name>
    <dbReference type="NCBI Taxonomy" id="2614131"/>
    <lineage>
        <taxon>Bacteria</taxon>
        <taxon>Bacillati</taxon>
        <taxon>Actinomycetota</taxon>
        <taxon>Actinomycetes</taxon>
        <taxon>Bifidobacteriales</taxon>
        <taxon>Bifidobacteriaceae</taxon>
        <taxon>Bifidobacterium</taxon>
    </lineage>
</organism>
<keyword evidence="3" id="KW-1133">Transmembrane helix</keyword>
<evidence type="ECO:0000313" key="4">
    <source>
        <dbReference type="EMBL" id="NEG69714.1"/>
    </source>
</evidence>
<dbReference type="EMBL" id="VYSG01000001">
    <property type="protein sequence ID" value="NEG69714.1"/>
    <property type="molecule type" value="Genomic_DNA"/>
</dbReference>
<accession>A0A6I5NED1</accession>
<feature type="transmembrane region" description="Helical" evidence="3">
    <location>
        <begin position="105"/>
        <end position="128"/>
    </location>
</feature>
<dbReference type="PANTHER" id="PTHR34295:SF1">
    <property type="entry name" value="BIOTIN TRANSPORTER BIOY"/>
    <property type="match status" value="1"/>
</dbReference>
<feature type="transmembrane region" description="Helical" evidence="3">
    <location>
        <begin position="165"/>
        <end position="188"/>
    </location>
</feature>
<dbReference type="Pfam" id="PF02632">
    <property type="entry name" value="BioY"/>
    <property type="match status" value="1"/>
</dbReference>
<evidence type="ECO:0000313" key="5">
    <source>
        <dbReference type="Proteomes" id="UP000469292"/>
    </source>
</evidence>
<feature type="transmembrane region" description="Helical" evidence="3">
    <location>
        <begin position="208"/>
        <end position="225"/>
    </location>
</feature>
<comment type="similarity">
    <text evidence="1 2">Belongs to the BioY family.</text>
</comment>
<dbReference type="Proteomes" id="UP000469292">
    <property type="component" value="Unassembled WGS sequence"/>
</dbReference>
<sequence>MPTHNSHVETTSVQTDSRIVSARTLAARLLPKAVPSVVFAGLLWLATAAGTIPIPGSPVPITLQTFVVMLAALTLDWRQAAGAVVLYLSMGAAGLPVFANGGSTLSLVGPSAGFLFGFLPAVLVTAALKGRRPAAQSGQSVQSGQSIQSVQSGRALRTVLTVTRYLVAAIAGCIVVDYVFGILVQAWLTRLPLTTVFAASMTFVPGDLLKAVIASLSAAGILKLTRR</sequence>
<dbReference type="AlphaFoldDB" id="A0A6I5NED1"/>